<protein>
    <recommendedName>
        <fullName evidence="4">Tick transposon</fullName>
    </recommendedName>
</protein>
<reference evidence="2 3" key="1">
    <citation type="journal article" date="2020" name="Cell">
        <title>Large-Scale Comparative Analyses of Tick Genomes Elucidate Their Genetic Diversity and Vector Capacities.</title>
        <authorList>
            <consortium name="Tick Genome and Microbiome Consortium (TIGMIC)"/>
            <person name="Jia N."/>
            <person name="Wang J."/>
            <person name="Shi W."/>
            <person name="Du L."/>
            <person name="Sun Y."/>
            <person name="Zhan W."/>
            <person name="Jiang J.F."/>
            <person name="Wang Q."/>
            <person name="Zhang B."/>
            <person name="Ji P."/>
            <person name="Bell-Sakyi L."/>
            <person name="Cui X.M."/>
            <person name="Yuan T.T."/>
            <person name="Jiang B.G."/>
            <person name="Yang W.F."/>
            <person name="Lam T.T."/>
            <person name="Chang Q.C."/>
            <person name="Ding S.J."/>
            <person name="Wang X.J."/>
            <person name="Zhu J.G."/>
            <person name="Ruan X.D."/>
            <person name="Zhao L."/>
            <person name="Wei J.T."/>
            <person name="Ye R.Z."/>
            <person name="Que T.C."/>
            <person name="Du C.H."/>
            <person name="Zhou Y.H."/>
            <person name="Cheng J.X."/>
            <person name="Dai P.F."/>
            <person name="Guo W.B."/>
            <person name="Han X.H."/>
            <person name="Huang E.J."/>
            <person name="Li L.F."/>
            <person name="Wei W."/>
            <person name="Gao Y.C."/>
            <person name="Liu J.Z."/>
            <person name="Shao H.Z."/>
            <person name="Wang X."/>
            <person name="Wang C.C."/>
            <person name="Yang T.C."/>
            <person name="Huo Q.B."/>
            <person name="Li W."/>
            <person name="Chen H.Y."/>
            <person name="Chen S.E."/>
            <person name="Zhou L.G."/>
            <person name="Ni X.B."/>
            <person name="Tian J.H."/>
            <person name="Sheng Y."/>
            <person name="Liu T."/>
            <person name="Pan Y.S."/>
            <person name="Xia L.Y."/>
            <person name="Li J."/>
            <person name="Zhao F."/>
            <person name="Cao W.C."/>
        </authorList>
    </citation>
    <scope>NUCLEOTIDE SEQUENCE [LARGE SCALE GENOMIC DNA]</scope>
    <source>
        <strain evidence="2">HaeL-2018</strain>
    </source>
</reference>
<keyword evidence="3" id="KW-1185">Reference proteome</keyword>
<dbReference type="Proteomes" id="UP000821853">
    <property type="component" value="Chromosome 2"/>
</dbReference>
<sequence length="220" mass="24405">MHIPARQVIRVLGVHFSNTAHNPTAVSRLIAAGNQVARMIKRLTSKNYGMEKTESTKLVSVFVVSRYTYVAHFLNLKPREEDRLDWALRNCVKLSLGVPVSTSNERLVALGVYNTTKELIDAQRSATGAAHEDKNRQSHPKQTGHNPSDNGARSIRHPPRTKRTHSRPSSPQTHAPGTLSSPQNTSTPIPLQNVGLPACYNLRVRCRPHQWGNQSSGMLV</sequence>
<dbReference type="AlphaFoldDB" id="A0A9J6FXP6"/>
<evidence type="ECO:0000313" key="2">
    <source>
        <dbReference type="EMBL" id="KAH9367105.1"/>
    </source>
</evidence>
<name>A0A9J6FXP6_HAELO</name>
<accession>A0A9J6FXP6</accession>
<dbReference type="VEuPathDB" id="VectorBase:HLOH_041587"/>
<feature type="compositionally biased region" description="Polar residues" evidence="1">
    <location>
        <begin position="140"/>
        <end position="151"/>
    </location>
</feature>
<proteinExistence type="predicted"/>
<evidence type="ECO:0008006" key="4">
    <source>
        <dbReference type="Google" id="ProtNLM"/>
    </source>
</evidence>
<feature type="region of interest" description="Disordered" evidence="1">
    <location>
        <begin position="124"/>
        <end position="190"/>
    </location>
</feature>
<organism evidence="2 3">
    <name type="scientific">Haemaphysalis longicornis</name>
    <name type="common">Bush tick</name>
    <dbReference type="NCBI Taxonomy" id="44386"/>
    <lineage>
        <taxon>Eukaryota</taxon>
        <taxon>Metazoa</taxon>
        <taxon>Ecdysozoa</taxon>
        <taxon>Arthropoda</taxon>
        <taxon>Chelicerata</taxon>
        <taxon>Arachnida</taxon>
        <taxon>Acari</taxon>
        <taxon>Parasitiformes</taxon>
        <taxon>Ixodida</taxon>
        <taxon>Ixodoidea</taxon>
        <taxon>Ixodidae</taxon>
        <taxon>Haemaphysalinae</taxon>
        <taxon>Haemaphysalis</taxon>
    </lineage>
</organism>
<dbReference type="EMBL" id="JABSTR010000004">
    <property type="protein sequence ID" value="KAH9367105.1"/>
    <property type="molecule type" value="Genomic_DNA"/>
</dbReference>
<feature type="compositionally biased region" description="Polar residues" evidence="1">
    <location>
        <begin position="167"/>
        <end position="190"/>
    </location>
</feature>
<feature type="compositionally biased region" description="Basic residues" evidence="1">
    <location>
        <begin position="154"/>
        <end position="166"/>
    </location>
</feature>
<gene>
    <name evidence="2" type="ORF">HPB48_021720</name>
</gene>
<dbReference type="OrthoDB" id="6511177at2759"/>
<evidence type="ECO:0000256" key="1">
    <source>
        <dbReference type="SAM" id="MobiDB-lite"/>
    </source>
</evidence>
<evidence type="ECO:0000313" key="3">
    <source>
        <dbReference type="Proteomes" id="UP000821853"/>
    </source>
</evidence>
<comment type="caution">
    <text evidence="2">The sequence shown here is derived from an EMBL/GenBank/DDBJ whole genome shotgun (WGS) entry which is preliminary data.</text>
</comment>